<dbReference type="PANTHER" id="PTHR46508">
    <property type="entry name" value="PHD FINGER FAMILY PROTEIN"/>
    <property type="match status" value="1"/>
</dbReference>
<protein>
    <recommendedName>
        <fullName evidence="7">Zinc finger PHD-type domain-containing protein</fullName>
    </recommendedName>
</protein>
<evidence type="ECO:0000256" key="4">
    <source>
        <dbReference type="ARBA" id="ARBA00022833"/>
    </source>
</evidence>
<evidence type="ECO:0000256" key="3">
    <source>
        <dbReference type="ARBA" id="ARBA00022771"/>
    </source>
</evidence>
<dbReference type="InterPro" id="IPR001965">
    <property type="entry name" value="Znf_PHD"/>
</dbReference>
<feature type="compositionally biased region" description="Basic and acidic residues" evidence="6">
    <location>
        <begin position="12"/>
        <end position="21"/>
    </location>
</feature>
<keyword evidence="3" id="KW-0863">Zinc-finger</keyword>
<feature type="compositionally biased region" description="Low complexity" evidence="6">
    <location>
        <begin position="52"/>
        <end position="64"/>
    </location>
</feature>
<feature type="region of interest" description="Disordered" evidence="6">
    <location>
        <begin position="1"/>
        <end position="64"/>
    </location>
</feature>
<dbReference type="Proteomes" id="UP001189122">
    <property type="component" value="Unassembled WGS sequence"/>
</dbReference>
<keyword evidence="4" id="KW-0862">Zinc</keyword>
<evidence type="ECO:0000256" key="1">
    <source>
        <dbReference type="ARBA" id="ARBA00004123"/>
    </source>
</evidence>
<reference evidence="8 9" key="1">
    <citation type="submission" date="2019-12" db="EMBL/GenBank/DDBJ databases">
        <authorList>
            <person name="Scholz U."/>
            <person name="Mascher M."/>
            <person name="Fiebig A."/>
        </authorList>
    </citation>
    <scope>NUCLEOTIDE SEQUENCE</scope>
</reference>
<dbReference type="Pfam" id="PF15612">
    <property type="entry name" value="WHIM1"/>
    <property type="match status" value="1"/>
</dbReference>
<keyword evidence="2" id="KW-0479">Metal-binding</keyword>
<organism evidence="8">
    <name type="scientific">Spirodela intermedia</name>
    <name type="common">Intermediate duckweed</name>
    <dbReference type="NCBI Taxonomy" id="51605"/>
    <lineage>
        <taxon>Eukaryota</taxon>
        <taxon>Viridiplantae</taxon>
        <taxon>Streptophyta</taxon>
        <taxon>Embryophyta</taxon>
        <taxon>Tracheophyta</taxon>
        <taxon>Spermatophyta</taxon>
        <taxon>Magnoliopsida</taxon>
        <taxon>Liliopsida</taxon>
        <taxon>Araceae</taxon>
        <taxon>Lemnoideae</taxon>
        <taxon>Spirodela</taxon>
    </lineage>
</organism>
<feature type="domain" description="Zinc finger PHD-type" evidence="7">
    <location>
        <begin position="771"/>
        <end position="819"/>
    </location>
</feature>
<keyword evidence="9" id="KW-1185">Reference proteome</keyword>
<evidence type="ECO:0000256" key="6">
    <source>
        <dbReference type="SAM" id="MobiDB-lite"/>
    </source>
</evidence>
<evidence type="ECO:0000313" key="8">
    <source>
        <dbReference type="EMBL" id="CAA2629289.1"/>
    </source>
</evidence>
<dbReference type="InterPro" id="IPR028942">
    <property type="entry name" value="WHIM1_dom"/>
</dbReference>
<dbReference type="AlphaFoldDB" id="A0A7I8JG94"/>
<comment type="subcellular location">
    <subcellularLocation>
        <location evidence="1">Nucleus</location>
    </subcellularLocation>
</comment>
<proteinExistence type="predicted"/>
<dbReference type="CDD" id="cd15489">
    <property type="entry name" value="PHD_SF"/>
    <property type="match status" value="1"/>
</dbReference>
<evidence type="ECO:0000313" key="9">
    <source>
        <dbReference type="Proteomes" id="UP001189122"/>
    </source>
</evidence>
<evidence type="ECO:0000259" key="7">
    <source>
        <dbReference type="SMART" id="SM00249"/>
    </source>
</evidence>
<sequence length="1078" mass="119497">MHPQPNSLRSLMEYETRETERGNLVQPSEVASEGKAVAEEATPGRRGGSSCGRGPPVIGKPSSGRFSSGGRFFAAVYEDGRREELELCEIRRMLLPSPVDDALEEELVLRKRKLEEIFRRKVDPLTARASAAAATTAEGTERRGRHLSGLLVEEDVDSSTDSCESISAPTCNPALPQSMPLQALALPPSSPLLDGFTQLHQSEHSIALMRALWRHLEVLPLTVIRPSRCLRPQISYFDWTMLDTLTWPVFALEYFYLMGCIKGPDWKGFRYGITDKEYCSLPATMKLRILQILCDAVLESRELRRREYFTGISPPQANLRMVHSRYFRTPTRRDLQMLDGAIAPEESTSSSNNLSTDADMPNPSNDGNSDECRLCGMDGTLIAPTYAKIGTGIRGAEMFGTDPLEASSNIERVSRYYDQNDVPKVLRLVCSAEEYSSLYADICKEIAKHWAVPMDENCLQPERNGSAVTLQKQDSRGVKFLCDSAGKTDININADRENVSTITRSTVDNRALSNLDERANDAVTVVRRNQFCSAIADDVGQKLEKYIRGIAFSADWFMLFDDWLVEFPAAHARRGGLKCIWGINYSWNLNNPRTKQFAWRAAVEMSRSAAQLALQVRRLDAHIRWKDLVRPDLMPSEGRATESETSAFRNAVISGKQVVENKIRYALAFVVVKKGECVNGQMSSLKITQSDSTVEKYYGCPIPFPAVLSPGVQSKTRPRASKSEPRHRRSVFLNHGLVWKRKNDVESGEQFRLRHIIPRGGGDSDPLRRPICTLCFKDYNPSAVYIRCEKCSHWVHADAVLLEEDQMSNLIGYKCCKCRRKSSPRCPYEDPNYKKPERSQSGVALSWSQGELQLPKPIGVGQVHHLSSVNGVGSVAEVMLVAAEQGLDFRVSPGRTCPERYAFYPAQEAPRPPFSQQRGSSTPGMAFCSVEDASAAHLGNQLLNSAGVKLEDMESEPPQTYFSFTELLASEDDHLDELLDMPIGNVSGSWAEANADARIVPQGMAMDTDAGKGMEEPVASLPAVGDVPCQRCGSSDPPGDLTCETCGLSVHRACAPWTAAADTSAGGQWKCVGCRDWE</sequence>
<accession>A0A7I8JG94</accession>
<feature type="compositionally biased region" description="Low complexity" evidence="6">
    <location>
        <begin position="345"/>
        <end position="356"/>
    </location>
</feature>
<gene>
    <name evidence="8" type="ORF">SI7747_11014927</name>
</gene>
<evidence type="ECO:0000256" key="2">
    <source>
        <dbReference type="ARBA" id="ARBA00022723"/>
    </source>
</evidence>
<dbReference type="EMBL" id="CACRZD030000011">
    <property type="protein sequence ID" value="CAA6668533.1"/>
    <property type="molecule type" value="Genomic_DNA"/>
</dbReference>
<dbReference type="GO" id="GO:0005634">
    <property type="term" value="C:nucleus"/>
    <property type="evidence" value="ECO:0007669"/>
    <property type="project" value="UniProtKB-SubCell"/>
</dbReference>
<dbReference type="EMBL" id="LR743598">
    <property type="protein sequence ID" value="CAA2629289.1"/>
    <property type="molecule type" value="Genomic_DNA"/>
</dbReference>
<name>A0A7I8JG94_SPIIN</name>
<dbReference type="SUPFAM" id="SSF57903">
    <property type="entry name" value="FYVE/PHD zinc finger"/>
    <property type="match status" value="2"/>
</dbReference>
<dbReference type="GO" id="GO:0008270">
    <property type="term" value="F:zinc ion binding"/>
    <property type="evidence" value="ECO:0007669"/>
    <property type="project" value="UniProtKB-KW"/>
</dbReference>
<keyword evidence="5" id="KW-0539">Nucleus</keyword>
<evidence type="ECO:0000256" key="5">
    <source>
        <dbReference type="ARBA" id="ARBA00023242"/>
    </source>
</evidence>
<dbReference type="SMART" id="SM00249">
    <property type="entry name" value="PHD"/>
    <property type="match status" value="2"/>
</dbReference>
<dbReference type="PANTHER" id="PTHR46508:SF1">
    <property type="entry name" value="PHD FINGER FAMILY PROTEIN"/>
    <property type="match status" value="1"/>
</dbReference>
<feature type="domain" description="Zinc finger PHD-type" evidence="7">
    <location>
        <begin position="1028"/>
        <end position="1075"/>
    </location>
</feature>
<dbReference type="Gene3D" id="3.30.40.10">
    <property type="entry name" value="Zinc/RING finger domain, C3HC4 (zinc finger)"/>
    <property type="match status" value="1"/>
</dbReference>
<feature type="region of interest" description="Disordered" evidence="6">
    <location>
        <begin position="345"/>
        <end position="369"/>
    </location>
</feature>
<dbReference type="InterPro" id="IPR011011">
    <property type="entry name" value="Znf_FYVE_PHD"/>
</dbReference>
<dbReference type="InterPro" id="IPR013083">
    <property type="entry name" value="Znf_RING/FYVE/PHD"/>
</dbReference>